<dbReference type="InParanoid" id="T1G996"/>
<evidence type="ECO:0000256" key="1">
    <source>
        <dbReference type="ARBA" id="ARBA00022884"/>
    </source>
</evidence>
<dbReference type="SUPFAM" id="SSF46785">
    <property type="entry name" value="Winged helix' DNA-binding domain"/>
    <property type="match status" value="1"/>
</dbReference>
<dbReference type="SMART" id="SM00715">
    <property type="entry name" value="LA"/>
    <property type="match status" value="1"/>
</dbReference>
<dbReference type="Gene3D" id="3.30.70.330">
    <property type="match status" value="1"/>
</dbReference>
<feature type="compositionally biased region" description="Basic and acidic residues" evidence="3">
    <location>
        <begin position="166"/>
        <end position="176"/>
    </location>
</feature>
<organism evidence="7 8">
    <name type="scientific">Helobdella robusta</name>
    <name type="common">Californian leech</name>
    <dbReference type="NCBI Taxonomy" id="6412"/>
    <lineage>
        <taxon>Eukaryota</taxon>
        <taxon>Metazoa</taxon>
        <taxon>Spiralia</taxon>
        <taxon>Lophotrochozoa</taxon>
        <taxon>Annelida</taxon>
        <taxon>Clitellata</taxon>
        <taxon>Hirudinea</taxon>
        <taxon>Rhynchobdellida</taxon>
        <taxon>Glossiphoniidae</taxon>
        <taxon>Helobdella</taxon>
    </lineage>
</organism>
<dbReference type="CTD" id="20217643"/>
<dbReference type="GeneID" id="20217643"/>
<dbReference type="InterPro" id="IPR036388">
    <property type="entry name" value="WH-like_DNA-bd_sf"/>
</dbReference>
<reference evidence="7" key="3">
    <citation type="submission" date="2015-06" db="UniProtKB">
        <authorList>
            <consortium name="EnsemblMetazoa"/>
        </authorList>
    </citation>
    <scope>IDENTIFICATION</scope>
</reference>
<feature type="compositionally biased region" description="Basic residues" evidence="3">
    <location>
        <begin position="185"/>
        <end position="194"/>
    </location>
</feature>
<sequence>MKHIKRNKQGFVSLKVISSFHKMKRLTNDHRVVAYALEHSSKKLQVSENKNKVKRIDPLPRTSDKMSAEDCSKSVIATPVLSTSVEELKRSFEKCGKVLRVSVFTDDNFPPWLKTILNKNRTYHLPFAIVEYDNIESAGMASKVLTNTSDWRRGMKVDVLMKPAKNKPESKEKENKQNLGDPVKPQKKKKKSKKKDQQAAAHRIAELQTTISSSGSDLDKTTTGTQVQPDRGGIPIPTSPRQNINYSKSFGCSPTKSGAHQHSQPQHLIPATRHGGLAKSPLTYELEDGTRLRSSSFGPLSSSPGRWLQKKLQVGGSGGGGSASASITTVVTAGLTGSSEHYLSAAATTNTATKEEQKTEFSHKKFTEGLIRMPRGPDGTRGFRLKRTIVQ</sequence>
<protein>
    <submittedName>
        <fullName evidence="6 7">Uncharacterized protein</fullName>
    </submittedName>
</protein>
<dbReference type="PROSITE" id="PS50961">
    <property type="entry name" value="HTH_LA"/>
    <property type="match status" value="1"/>
</dbReference>
<evidence type="ECO:0000259" key="4">
    <source>
        <dbReference type="PROSITE" id="PS50961"/>
    </source>
</evidence>
<dbReference type="InterPro" id="IPR045180">
    <property type="entry name" value="La_dom_prot"/>
</dbReference>
<dbReference type="SUPFAM" id="SSF54928">
    <property type="entry name" value="RNA-binding domain, RBD"/>
    <property type="match status" value="1"/>
</dbReference>
<dbReference type="GO" id="GO:0005634">
    <property type="term" value="C:nucleus"/>
    <property type="evidence" value="ECO:0000318"/>
    <property type="project" value="GO_Central"/>
</dbReference>
<feature type="domain" description="HTH La-type RNA-binding" evidence="4">
    <location>
        <begin position="1"/>
        <end position="63"/>
    </location>
</feature>
<dbReference type="PROSITE" id="PS51938">
    <property type="entry name" value="SUZ_C"/>
    <property type="match status" value="1"/>
</dbReference>
<dbReference type="Proteomes" id="UP000015101">
    <property type="component" value="Unassembled WGS sequence"/>
</dbReference>
<dbReference type="KEGG" id="hro:HELRODRAFT_95981"/>
<dbReference type="STRING" id="6412.T1G996"/>
<evidence type="ECO:0000256" key="2">
    <source>
        <dbReference type="PROSITE-ProRule" id="PRU00332"/>
    </source>
</evidence>
<dbReference type="InterPro" id="IPR012677">
    <property type="entry name" value="Nucleotide-bd_a/b_plait_sf"/>
</dbReference>
<dbReference type="OrthoDB" id="435402at2759"/>
<evidence type="ECO:0000256" key="3">
    <source>
        <dbReference type="SAM" id="MobiDB-lite"/>
    </source>
</evidence>
<dbReference type="Pfam" id="PF12901">
    <property type="entry name" value="SUZ-C"/>
    <property type="match status" value="1"/>
</dbReference>
<dbReference type="InterPro" id="IPR024642">
    <property type="entry name" value="SUZ-C"/>
</dbReference>
<reference evidence="8" key="1">
    <citation type="submission" date="2012-12" db="EMBL/GenBank/DDBJ databases">
        <authorList>
            <person name="Hellsten U."/>
            <person name="Grimwood J."/>
            <person name="Chapman J.A."/>
            <person name="Shapiro H."/>
            <person name="Aerts A."/>
            <person name="Otillar R.P."/>
            <person name="Terry A.Y."/>
            <person name="Boore J.L."/>
            <person name="Simakov O."/>
            <person name="Marletaz F."/>
            <person name="Cho S.-J."/>
            <person name="Edsinger-Gonzales E."/>
            <person name="Havlak P."/>
            <person name="Kuo D.-H."/>
            <person name="Larsson T."/>
            <person name="Lv J."/>
            <person name="Arendt D."/>
            <person name="Savage R."/>
            <person name="Osoegawa K."/>
            <person name="de Jong P."/>
            <person name="Lindberg D.R."/>
            <person name="Seaver E.C."/>
            <person name="Weisblat D.A."/>
            <person name="Putnam N.H."/>
            <person name="Grigoriev I.V."/>
            <person name="Rokhsar D.S."/>
        </authorList>
    </citation>
    <scope>NUCLEOTIDE SEQUENCE</scope>
</reference>
<reference evidence="6 8" key="2">
    <citation type="journal article" date="2013" name="Nature">
        <title>Insights into bilaterian evolution from three spiralian genomes.</title>
        <authorList>
            <person name="Simakov O."/>
            <person name="Marletaz F."/>
            <person name="Cho S.J."/>
            <person name="Edsinger-Gonzales E."/>
            <person name="Havlak P."/>
            <person name="Hellsten U."/>
            <person name="Kuo D.H."/>
            <person name="Larsson T."/>
            <person name="Lv J."/>
            <person name="Arendt D."/>
            <person name="Savage R."/>
            <person name="Osoegawa K."/>
            <person name="de Jong P."/>
            <person name="Grimwood J."/>
            <person name="Chapman J.A."/>
            <person name="Shapiro H."/>
            <person name="Aerts A."/>
            <person name="Otillar R.P."/>
            <person name="Terry A.Y."/>
            <person name="Boore J.L."/>
            <person name="Grigoriev I.V."/>
            <person name="Lindberg D.R."/>
            <person name="Seaver E.C."/>
            <person name="Weisblat D.A."/>
            <person name="Putnam N.H."/>
            <person name="Rokhsar D.S."/>
        </authorList>
    </citation>
    <scope>NUCLEOTIDE SEQUENCE</scope>
</reference>
<dbReference type="AlphaFoldDB" id="T1G996"/>
<dbReference type="Pfam" id="PF05383">
    <property type="entry name" value="La"/>
    <property type="match status" value="1"/>
</dbReference>
<dbReference type="PANTHER" id="PTHR22792:SF140">
    <property type="entry name" value="ACHILLES, ISOFORM A"/>
    <property type="match status" value="1"/>
</dbReference>
<evidence type="ECO:0000313" key="8">
    <source>
        <dbReference type="Proteomes" id="UP000015101"/>
    </source>
</evidence>
<dbReference type="InterPro" id="IPR006630">
    <property type="entry name" value="La_HTH"/>
</dbReference>
<evidence type="ECO:0000313" key="7">
    <source>
        <dbReference type="EnsemblMetazoa" id="HelroP95981"/>
    </source>
</evidence>
<feature type="domain" description="SUZ-C" evidence="5">
    <location>
        <begin position="346"/>
        <end position="387"/>
    </location>
</feature>
<dbReference type="InterPro" id="IPR035979">
    <property type="entry name" value="RBD_domain_sf"/>
</dbReference>
<evidence type="ECO:0000313" key="6">
    <source>
        <dbReference type="EMBL" id="ESN92670.1"/>
    </source>
</evidence>
<keyword evidence="1 2" id="KW-0694">RNA-binding</keyword>
<proteinExistence type="predicted"/>
<dbReference type="EMBL" id="AMQM01001808">
    <property type="status" value="NOT_ANNOTATED_CDS"/>
    <property type="molecule type" value="Genomic_DNA"/>
</dbReference>
<feature type="compositionally biased region" description="Polar residues" evidence="3">
    <location>
        <begin position="239"/>
        <end position="266"/>
    </location>
</feature>
<dbReference type="eggNOG" id="KOG1855">
    <property type="taxonomic scope" value="Eukaryota"/>
</dbReference>
<dbReference type="Gene3D" id="1.10.10.10">
    <property type="entry name" value="Winged helix-like DNA-binding domain superfamily/Winged helix DNA-binding domain"/>
    <property type="match status" value="1"/>
</dbReference>
<dbReference type="GO" id="GO:0003729">
    <property type="term" value="F:mRNA binding"/>
    <property type="evidence" value="ECO:0000318"/>
    <property type="project" value="GO_Central"/>
</dbReference>
<name>T1G996_HELRO</name>
<evidence type="ECO:0000259" key="5">
    <source>
        <dbReference type="PROSITE" id="PS51938"/>
    </source>
</evidence>
<gene>
    <name evidence="7" type="primary">20217643</name>
    <name evidence="6" type="ORF">HELRODRAFT_95981</name>
</gene>
<feature type="compositionally biased region" description="Polar residues" evidence="3">
    <location>
        <begin position="207"/>
        <end position="228"/>
    </location>
</feature>
<keyword evidence="8" id="KW-1185">Reference proteome</keyword>
<dbReference type="EnsemblMetazoa" id="HelroT95981">
    <property type="protein sequence ID" value="HelroP95981"/>
    <property type="gene ID" value="HelroG95981"/>
</dbReference>
<accession>T1G996</accession>
<dbReference type="RefSeq" id="XP_009028979.1">
    <property type="nucleotide sequence ID" value="XM_009030731.1"/>
</dbReference>
<feature type="region of interest" description="Disordered" evidence="3">
    <location>
        <begin position="159"/>
        <end position="266"/>
    </location>
</feature>
<dbReference type="EMBL" id="KB097639">
    <property type="protein sequence ID" value="ESN92670.1"/>
    <property type="molecule type" value="Genomic_DNA"/>
</dbReference>
<dbReference type="HOGENOM" id="CLU_015330_1_0_1"/>
<dbReference type="InterPro" id="IPR036390">
    <property type="entry name" value="WH_DNA-bd_sf"/>
</dbReference>
<dbReference type="PANTHER" id="PTHR22792">
    <property type="entry name" value="LUPUS LA PROTEIN-RELATED"/>
    <property type="match status" value="1"/>
</dbReference>